<evidence type="ECO:0000313" key="4">
    <source>
        <dbReference type="EMBL" id="KNC27086.1"/>
    </source>
</evidence>
<reference evidence="4 5" key="1">
    <citation type="journal article" date="2015" name="Nat. Commun.">
        <title>Lucilia cuprina genome unlocks parasitic fly biology to underpin future interventions.</title>
        <authorList>
            <person name="Anstead C.A."/>
            <person name="Korhonen P.K."/>
            <person name="Young N.D."/>
            <person name="Hall R.S."/>
            <person name="Jex A.R."/>
            <person name="Murali S.C."/>
            <person name="Hughes D.S."/>
            <person name="Lee S.F."/>
            <person name="Perry T."/>
            <person name="Stroehlein A.J."/>
            <person name="Ansell B.R."/>
            <person name="Breugelmans B."/>
            <person name="Hofmann A."/>
            <person name="Qu J."/>
            <person name="Dugan S."/>
            <person name="Lee S.L."/>
            <person name="Chao H."/>
            <person name="Dinh H."/>
            <person name="Han Y."/>
            <person name="Doddapaneni H.V."/>
            <person name="Worley K.C."/>
            <person name="Muzny D.M."/>
            <person name="Ioannidis P."/>
            <person name="Waterhouse R.M."/>
            <person name="Zdobnov E.M."/>
            <person name="James P.J."/>
            <person name="Bagnall N.H."/>
            <person name="Kotze A.C."/>
            <person name="Gibbs R.A."/>
            <person name="Richards S."/>
            <person name="Batterham P."/>
            <person name="Gasser R.B."/>
        </authorList>
    </citation>
    <scope>NUCLEOTIDE SEQUENCE [LARGE SCALE GENOMIC DNA]</scope>
    <source>
        <strain evidence="4 5">LS</strain>
        <tissue evidence="4">Full body</tissue>
    </source>
</reference>
<dbReference type="InterPro" id="IPR036886">
    <property type="entry name" value="Villin_headpiece_dom_sf"/>
</dbReference>
<dbReference type="STRING" id="7375.A0A0L0C4D0"/>
<name>A0A0L0C4D0_LUCCU</name>
<dbReference type="InterPro" id="IPR029006">
    <property type="entry name" value="ADF-H/Gelsolin-like_dom_sf"/>
</dbReference>
<feature type="compositionally biased region" description="Low complexity" evidence="2">
    <location>
        <begin position="905"/>
        <end position="921"/>
    </location>
</feature>
<dbReference type="InterPro" id="IPR007122">
    <property type="entry name" value="Villin/Gelsolin"/>
</dbReference>
<evidence type="ECO:0000313" key="5">
    <source>
        <dbReference type="Proteomes" id="UP000037069"/>
    </source>
</evidence>
<dbReference type="PROSITE" id="PS51089">
    <property type="entry name" value="HP"/>
    <property type="match status" value="1"/>
</dbReference>
<accession>A0A0L0C4D0</accession>
<organism evidence="4 5">
    <name type="scientific">Lucilia cuprina</name>
    <name type="common">Green bottle fly</name>
    <name type="synonym">Australian sheep blowfly</name>
    <dbReference type="NCBI Taxonomy" id="7375"/>
    <lineage>
        <taxon>Eukaryota</taxon>
        <taxon>Metazoa</taxon>
        <taxon>Ecdysozoa</taxon>
        <taxon>Arthropoda</taxon>
        <taxon>Hexapoda</taxon>
        <taxon>Insecta</taxon>
        <taxon>Pterygota</taxon>
        <taxon>Neoptera</taxon>
        <taxon>Endopterygota</taxon>
        <taxon>Diptera</taxon>
        <taxon>Brachycera</taxon>
        <taxon>Muscomorpha</taxon>
        <taxon>Oestroidea</taxon>
        <taxon>Calliphoridae</taxon>
        <taxon>Luciliinae</taxon>
        <taxon>Lucilia</taxon>
    </lineage>
</organism>
<comment type="caution">
    <text evidence="4">The sequence shown here is derived from an EMBL/GenBank/DDBJ whole genome shotgun (WGS) entry which is preliminary data.</text>
</comment>
<dbReference type="Pfam" id="PF02209">
    <property type="entry name" value="VHP"/>
    <property type="match status" value="1"/>
</dbReference>
<dbReference type="GO" id="GO:0005737">
    <property type="term" value="C:cytoplasm"/>
    <property type="evidence" value="ECO:0007669"/>
    <property type="project" value="TreeGrafter"/>
</dbReference>
<dbReference type="GO" id="GO:0005546">
    <property type="term" value="F:phosphatidylinositol-4,5-bisphosphate binding"/>
    <property type="evidence" value="ECO:0007669"/>
    <property type="project" value="TreeGrafter"/>
</dbReference>
<gene>
    <name evidence="4" type="ORF">FF38_00902</name>
</gene>
<protein>
    <submittedName>
        <fullName evidence="4">Villin-like protein quail</fullName>
    </submittedName>
</protein>
<dbReference type="SUPFAM" id="SSF47050">
    <property type="entry name" value="VHP, Villin headpiece domain"/>
    <property type="match status" value="1"/>
</dbReference>
<feature type="compositionally biased region" description="Low complexity" evidence="2">
    <location>
        <begin position="745"/>
        <end position="771"/>
    </location>
</feature>
<feature type="domain" description="HP" evidence="3">
    <location>
        <begin position="938"/>
        <end position="1003"/>
    </location>
</feature>
<keyword evidence="5" id="KW-1185">Reference proteome</keyword>
<dbReference type="SMART" id="SM00262">
    <property type="entry name" value="GEL"/>
    <property type="match status" value="6"/>
</dbReference>
<evidence type="ECO:0000256" key="2">
    <source>
        <dbReference type="SAM" id="MobiDB-lite"/>
    </source>
</evidence>
<dbReference type="InterPro" id="IPR007123">
    <property type="entry name" value="Gelsolin-like_dom"/>
</dbReference>
<dbReference type="Pfam" id="PF00626">
    <property type="entry name" value="Gelsolin"/>
    <property type="match status" value="2"/>
</dbReference>
<feature type="compositionally biased region" description="Polar residues" evidence="2">
    <location>
        <begin position="772"/>
        <end position="782"/>
    </location>
</feature>
<dbReference type="GO" id="GO:0051014">
    <property type="term" value="P:actin filament severing"/>
    <property type="evidence" value="ECO:0007669"/>
    <property type="project" value="TreeGrafter"/>
</dbReference>
<dbReference type="GO" id="GO:0051016">
    <property type="term" value="P:barbed-end actin filament capping"/>
    <property type="evidence" value="ECO:0007669"/>
    <property type="project" value="TreeGrafter"/>
</dbReference>
<dbReference type="PRINTS" id="PR00597">
    <property type="entry name" value="GELSOLIN"/>
</dbReference>
<dbReference type="PANTHER" id="PTHR11977">
    <property type="entry name" value="VILLIN"/>
    <property type="match status" value="1"/>
</dbReference>
<dbReference type="SUPFAM" id="SSF55753">
    <property type="entry name" value="Actin depolymerizing proteins"/>
    <property type="match status" value="6"/>
</dbReference>
<sequence length="1003" mass="114223">MATKALQFNFIQQQPIMEITSVTTDLFIPYTTIVGRVLCVCADVCNIQKYWSNTHLKVYRSIQNHFFKSIKTCPAGCPCKPCAQSTGRNFQDNLMKFGPSMFFGTKPIENEVRPNSIADVKVDASFRRIPKNAICFHVWKIEEDRLEAEPKAQYGTFLDDCAYIIYACGPTGTFVNQDTITREVKPSTSLERFIHFWLGENVSEQKRSNVAHKIQELDSYFGNVATEYRETQNNESARFLSYFKKGITIKSGALLNSNDPNRLYQVYGRKWMHCIEMKNISWEHFGADYIMLLHTANHVYVWIGRSSSNVERRNAIELANKWQTNANNITIVDDGYEQSLPENRKNEWNTFLPLNQRAVLQNSQMPEKPVCNKLKIYKCCYRNNRLHLDQLDVVIPTKDDFSDSSTAYVLDGFSQGVWLWVGSQASQPDKTSAMGNGRAFVKKKKYPYSTPVIRVIEGHEPIEFKRLFPSWQQDNNDTTSSAKPISTILGKFDSLTLCQRPKMAAETQLIDDGSGERKIYRITKDQVIETPETKAVFFTTLQSYVIQYTVASCSMNPIDSENVGVKQIIYQWNGSEAAADVAAKAENFAKTLFEKSNQKTMFIQMMEFDETPHFLQMFGGKLIILLNDKNMPHSQNNNNHNGINGGAAENDHLILKIYGDSTYNSKAVEIYPLSSMSSKECYVVKSHHVWVWCGQSSTGDAREVAKNIGTLLGESSLVLEGKEPKEFWRSVTNFMNQNLIPNGLNNSNGSCSNSNGSSNSTNGSISPPSTNGSSTPQYSNISHNKPRLQTQLFLVWSLRNKFYSEEVLGYEQTDLSPECVYILDAGIITYVWLGKHVSAYDKDKYLNMAQSYLETVPIARRPTTAIGVVRQQDEPNVFKGFFENWNHQLWNNYVTYENKRQLLSNSSASSSTNGNGTHSNGDVNGKVHPALLNNQKDFDCHQKYPISVLQQEIDLLPAEINPLKREVHLTHDDFVSLFNMSFWEFDELPGWKKQELKKKYKLF</sequence>
<dbReference type="GO" id="GO:0015629">
    <property type="term" value="C:actin cytoskeleton"/>
    <property type="evidence" value="ECO:0007669"/>
    <property type="project" value="TreeGrafter"/>
</dbReference>
<dbReference type="Gene3D" id="3.40.20.10">
    <property type="entry name" value="Severin"/>
    <property type="match status" value="6"/>
</dbReference>
<dbReference type="PANTHER" id="PTHR11977:SF57">
    <property type="entry name" value="VILLIN-LIKE PROTEIN QUAIL"/>
    <property type="match status" value="1"/>
</dbReference>
<evidence type="ECO:0000259" key="3">
    <source>
        <dbReference type="PROSITE" id="PS51089"/>
    </source>
</evidence>
<feature type="region of interest" description="Disordered" evidence="2">
    <location>
        <begin position="745"/>
        <end position="782"/>
    </location>
</feature>
<dbReference type="AlphaFoldDB" id="A0A0L0C4D0"/>
<dbReference type="OrthoDB" id="6375767at2759"/>
<dbReference type="OMA" id="LIFVWIG"/>
<dbReference type="InterPro" id="IPR003128">
    <property type="entry name" value="Villin_headpiece"/>
</dbReference>
<dbReference type="GO" id="GO:0051015">
    <property type="term" value="F:actin filament binding"/>
    <property type="evidence" value="ECO:0007669"/>
    <property type="project" value="InterPro"/>
</dbReference>
<feature type="region of interest" description="Disordered" evidence="2">
    <location>
        <begin position="905"/>
        <end position="928"/>
    </location>
</feature>
<dbReference type="Proteomes" id="UP000037069">
    <property type="component" value="Unassembled WGS sequence"/>
</dbReference>
<proteinExistence type="inferred from homology"/>
<dbReference type="EMBL" id="JRES01000934">
    <property type="protein sequence ID" value="KNC27086.1"/>
    <property type="molecule type" value="Genomic_DNA"/>
</dbReference>
<dbReference type="GO" id="GO:0008154">
    <property type="term" value="P:actin polymerization or depolymerization"/>
    <property type="evidence" value="ECO:0007669"/>
    <property type="project" value="TreeGrafter"/>
</dbReference>
<dbReference type="Gene3D" id="1.10.950.10">
    <property type="entry name" value="Villin headpiece domain"/>
    <property type="match status" value="1"/>
</dbReference>
<dbReference type="SMART" id="SM00153">
    <property type="entry name" value="VHP"/>
    <property type="match status" value="1"/>
</dbReference>
<comment type="similarity">
    <text evidence="1">Belongs to the villin/gelsolin family.</text>
</comment>
<evidence type="ECO:0000256" key="1">
    <source>
        <dbReference type="ARBA" id="ARBA00008418"/>
    </source>
</evidence>